<organism evidence="2">
    <name type="scientific">Timema poppense</name>
    <name type="common">Walking stick</name>
    <dbReference type="NCBI Taxonomy" id="170557"/>
    <lineage>
        <taxon>Eukaryota</taxon>
        <taxon>Metazoa</taxon>
        <taxon>Ecdysozoa</taxon>
        <taxon>Arthropoda</taxon>
        <taxon>Hexapoda</taxon>
        <taxon>Insecta</taxon>
        <taxon>Pterygota</taxon>
        <taxon>Neoptera</taxon>
        <taxon>Polyneoptera</taxon>
        <taxon>Phasmatodea</taxon>
        <taxon>Timematodea</taxon>
        <taxon>Timematoidea</taxon>
        <taxon>Timematidae</taxon>
        <taxon>Timema</taxon>
    </lineage>
</organism>
<dbReference type="EMBL" id="OD005572">
    <property type="protein sequence ID" value="CAD7411792.1"/>
    <property type="molecule type" value="Genomic_DNA"/>
</dbReference>
<gene>
    <name evidence="2" type="ORF">TPSB3V08_LOCUS8075</name>
</gene>
<name>A0A7R9DBW2_TIMPO</name>
<feature type="region of interest" description="Disordered" evidence="1">
    <location>
        <begin position="1"/>
        <end position="31"/>
    </location>
</feature>
<evidence type="ECO:0000313" key="2">
    <source>
        <dbReference type="EMBL" id="CAD7411792.1"/>
    </source>
</evidence>
<reference evidence="2" key="1">
    <citation type="submission" date="2020-11" db="EMBL/GenBank/DDBJ databases">
        <authorList>
            <person name="Tran Van P."/>
        </authorList>
    </citation>
    <scope>NUCLEOTIDE SEQUENCE</scope>
</reference>
<accession>A0A7R9DBW2</accession>
<dbReference type="AlphaFoldDB" id="A0A7R9DBW2"/>
<sequence length="183" mass="19415">MEAGNGGTVLPPPPADSLHLHTAGVPPQRKGDGARYQAIVVQTGSVVLPKPVVVATAGWSSAPKSGYSGPVNPVGDRDPLSWLEEQLTNSLNRLQDHGVSANDHVGLLLNSTDSTLNPVYVSFRRSDQLDARAVLDNAICDNKIEPGGMDENIVKKIKMGRPIQKLKAEELCHDADVNLVNGG</sequence>
<evidence type="ECO:0000256" key="1">
    <source>
        <dbReference type="SAM" id="MobiDB-lite"/>
    </source>
</evidence>
<proteinExistence type="predicted"/>
<protein>
    <submittedName>
        <fullName evidence="2">Uncharacterized protein</fullName>
    </submittedName>
</protein>